<dbReference type="Gene3D" id="3.40.50.1110">
    <property type="entry name" value="SGNH hydrolase"/>
    <property type="match status" value="1"/>
</dbReference>
<organism evidence="2 3">
    <name type="scientific">Paenibacillus flagellatus</name>
    <dbReference type="NCBI Taxonomy" id="2211139"/>
    <lineage>
        <taxon>Bacteria</taxon>
        <taxon>Bacillati</taxon>
        <taxon>Bacillota</taxon>
        <taxon>Bacilli</taxon>
        <taxon>Bacillales</taxon>
        <taxon>Paenibacillaceae</taxon>
        <taxon>Paenibacillus</taxon>
    </lineage>
</organism>
<name>A0A2V5KLF9_9BACL</name>
<dbReference type="GO" id="GO:0004622">
    <property type="term" value="F:phosphatidylcholine lysophospholipase activity"/>
    <property type="evidence" value="ECO:0007669"/>
    <property type="project" value="TreeGrafter"/>
</dbReference>
<dbReference type="Pfam" id="PF13472">
    <property type="entry name" value="Lipase_GDSL_2"/>
    <property type="match status" value="1"/>
</dbReference>
<dbReference type="InterPro" id="IPR036514">
    <property type="entry name" value="SGNH_hydro_sf"/>
</dbReference>
<proteinExistence type="predicted"/>
<dbReference type="InterPro" id="IPR051532">
    <property type="entry name" value="Ester_Hydrolysis_Enzymes"/>
</dbReference>
<feature type="domain" description="SGNH hydrolase-type esterase" evidence="1">
    <location>
        <begin position="14"/>
        <end position="202"/>
    </location>
</feature>
<accession>A0A2V5KLF9</accession>
<dbReference type="AlphaFoldDB" id="A0A2V5KLF9"/>
<dbReference type="InterPro" id="IPR013830">
    <property type="entry name" value="SGNH_hydro"/>
</dbReference>
<protein>
    <submittedName>
        <fullName evidence="2">GDSL family lipase</fullName>
    </submittedName>
</protein>
<comment type="caution">
    <text evidence="2">The sequence shown here is derived from an EMBL/GenBank/DDBJ whole genome shotgun (WGS) entry which is preliminary data.</text>
</comment>
<evidence type="ECO:0000259" key="1">
    <source>
        <dbReference type="Pfam" id="PF13472"/>
    </source>
</evidence>
<reference evidence="2 3" key="1">
    <citation type="submission" date="2018-05" db="EMBL/GenBank/DDBJ databases">
        <title>Paenibacillus flagellatus sp. nov., isolated from selenium mineral soil.</title>
        <authorList>
            <person name="Dai X."/>
        </authorList>
    </citation>
    <scope>NUCLEOTIDE SEQUENCE [LARGE SCALE GENOMIC DNA]</scope>
    <source>
        <strain evidence="2 3">DXL2</strain>
    </source>
</reference>
<dbReference type="EMBL" id="QJVJ01000003">
    <property type="protein sequence ID" value="PYI55850.1"/>
    <property type="molecule type" value="Genomic_DNA"/>
</dbReference>
<evidence type="ECO:0000313" key="2">
    <source>
        <dbReference type="EMBL" id="PYI55850.1"/>
    </source>
</evidence>
<dbReference type="PANTHER" id="PTHR30383:SF27">
    <property type="entry name" value="SPORE GERMINATION LIPASE LIPC"/>
    <property type="match status" value="1"/>
</dbReference>
<dbReference type="Proteomes" id="UP000247476">
    <property type="component" value="Unassembled WGS sequence"/>
</dbReference>
<sequence>MEAGFMEREWVVLAIGDSLTAGVGAPPEQSFVQQYIRLAETSLGRTILAENAGRSGATSGDILQLVRTDPAIKAAAERSAVITLTAGGNDLIQAAKRFYFDSDPRHLMTALKQYQRNVAHILETIHAVKAGSGPYAVVALGLYNPLPEFEEAAFWVGKFNEHLRSFNSGSVRVVDVYDDFLGREDDYLSDDRFHPNGEGYRIIAERVASVAGYGPIAEEPGA</sequence>
<keyword evidence="3" id="KW-1185">Reference proteome</keyword>
<gene>
    <name evidence="2" type="ORF">DLM86_09045</name>
</gene>
<evidence type="ECO:0000313" key="3">
    <source>
        <dbReference type="Proteomes" id="UP000247476"/>
    </source>
</evidence>
<dbReference type="PANTHER" id="PTHR30383">
    <property type="entry name" value="THIOESTERASE 1/PROTEASE 1/LYSOPHOSPHOLIPASE L1"/>
    <property type="match status" value="1"/>
</dbReference>
<dbReference type="SUPFAM" id="SSF52266">
    <property type="entry name" value="SGNH hydrolase"/>
    <property type="match status" value="1"/>
</dbReference>